<dbReference type="OrthoDB" id="462343at2"/>
<sequence>MLKTFNAILKNNSIQWVDETPEIELDSSIKVHITLLEETGTAKTKSNGQKMAEALRKISKKNIFAEIDPQKWQQEIRQDRSLPNRD</sequence>
<organism evidence="1 2">
    <name type="scientific">Trichormus variabilis SAG 1403-4b</name>
    <dbReference type="NCBI Taxonomy" id="447716"/>
    <lineage>
        <taxon>Bacteria</taxon>
        <taxon>Bacillati</taxon>
        <taxon>Cyanobacteriota</taxon>
        <taxon>Cyanophyceae</taxon>
        <taxon>Nostocales</taxon>
        <taxon>Nostocaceae</taxon>
        <taxon>Trichormus</taxon>
    </lineage>
</organism>
<name>A0A3S1C568_ANAVA</name>
<evidence type="ECO:0000313" key="2">
    <source>
        <dbReference type="Proteomes" id="UP000276103"/>
    </source>
</evidence>
<keyword evidence="2" id="KW-1185">Reference proteome</keyword>
<dbReference type="AlphaFoldDB" id="A0A3S1C568"/>
<reference evidence="1 2" key="1">
    <citation type="journal article" date="2019" name="Genome Biol. Evol.">
        <title>Day and night: Metabolic profiles and evolutionary relationships of six axenic non-marine cyanobacteria.</title>
        <authorList>
            <person name="Will S.E."/>
            <person name="Henke P."/>
            <person name="Boedeker C."/>
            <person name="Huang S."/>
            <person name="Brinkmann H."/>
            <person name="Rohde M."/>
            <person name="Jarek M."/>
            <person name="Friedl T."/>
            <person name="Seufert S."/>
            <person name="Schumacher M."/>
            <person name="Overmann J."/>
            <person name="Neumann-Schaal M."/>
            <person name="Petersen J."/>
        </authorList>
    </citation>
    <scope>NUCLEOTIDE SEQUENCE [LARGE SCALE GENOMIC DNA]</scope>
    <source>
        <strain evidence="1 2">SAG 1403-4b</strain>
    </source>
</reference>
<accession>A0A3S1C568</accession>
<proteinExistence type="predicted"/>
<protein>
    <submittedName>
        <fullName evidence="1">Uncharacterized protein</fullName>
    </submittedName>
</protein>
<comment type="caution">
    <text evidence="1">The sequence shown here is derived from an EMBL/GenBank/DDBJ whole genome shotgun (WGS) entry which is preliminary data.</text>
</comment>
<gene>
    <name evidence="1" type="ORF">DSM107003_19500</name>
</gene>
<dbReference type="RefSeq" id="WP_127053758.1">
    <property type="nucleotide sequence ID" value="NZ_RSCM01000005.1"/>
</dbReference>
<dbReference type="EMBL" id="RSCM01000005">
    <property type="protein sequence ID" value="RUS97209.1"/>
    <property type="molecule type" value="Genomic_DNA"/>
</dbReference>
<evidence type="ECO:0000313" key="1">
    <source>
        <dbReference type="EMBL" id="RUS97209.1"/>
    </source>
</evidence>
<dbReference type="Proteomes" id="UP000276103">
    <property type="component" value="Unassembled WGS sequence"/>
</dbReference>